<feature type="domain" description="OLD protein-like TOPRIM" evidence="4">
    <location>
        <begin position="384"/>
        <end position="450"/>
    </location>
</feature>
<comment type="caution">
    <text evidence="5">The sequence shown here is derived from an EMBL/GenBank/DDBJ whole genome shotgun (WGS) entry which is preliminary data.</text>
</comment>
<dbReference type="SUPFAM" id="SSF52540">
    <property type="entry name" value="P-loop containing nucleoside triphosphate hydrolases"/>
    <property type="match status" value="1"/>
</dbReference>
<name>A0ABP7X0Q4_9ACTN</name>
<accession>A0ABP7X0Q4</accession>
<feature type="domain" description="Rad50/SbcC-type AAA" evidence="3">
    <location>
        <begin position="6"/>
        <end position="87"/>
    </location>
</feature>
<feature type="region of interest" description="Disordered" evidence="1">
    <location>
        <begin position="650"/>
        <end position="670"/>
    </location>
</feature>
<evidence type="ECO:0000313" key="6">
    <source>
        <dbReference type="Proteomes" id="UP001500683"/>
    </source>
</evidence>
<evidence type="ECO:0000259" key="4">
    <source>
        <dbReference type="Pfam" id="PF20469"/>
    </source>
</evidence>
<dbReference type="InterPro" id="IPR034139">
    <property type="entry name" value="TOPRIM_OLD"/>
</dbReference>
<dbReference type="EMBL" id="BAAAZG010000061">
    <property type="protein sequence ID" value="GAA4101085.1"/>
    <property type="molecule type" value="Genomic_DNA"/>
</dbReference>
<keyword evidence="5" id="KW-0540">Nuclease</keyword>
<reference evidence="6" key="1">
    <citation type="journal article" date="2019" name="Int. J. Syst. Evol. Microbiol.">
        <title>The Global Catalogue of Microorganisms (GCM) 10K type strain sequencing project: providing services to taxonomists for standard genome sequencing and annotation.</title>
        <authorList>
            <consortium name="The Broad Institute Genomics Platform"/>
            <consortium name="The Broad Institute Genome Sequencing Center for Infectious Disease"/>
            <person name="Wu L."/>
            <person name="Ma J."/>
        </authorList>
    </citation>
    <scope>NUCLEOTIDE SEQUENCE [LARGE SCALE GENOMIC DNA]</scope>
    <source>
        <strain evidence="6">JCM 16702</strain>
    </source>
</reference>
<dbReference type="InterPro" id="IPR027417">
    <property type="entry name" value="P-loop_NTPase"/>
</dbReference>
<dbReference type="CDD" id="cd01026">
    <property type="entry name" value="TOPRIM_OLD"/>
    <property type="match status" value="1"/>
</dbReference>
<dbReference type="Proteomes" id="UP001500683">
    <property type="component" value="Unassembled WGS sequence"/>
</dbReference>
<gene>
    <name evidence="5" type="ORF">GCM10022214_78350</name>
</gene>
<sequence length="670" mass="73558">MQLRRLCIRHFRNFEHLVIDPFPTPAVIVGENGVGKSNLLHALRLVLDPDLPDRRRYLQPEDIHDRSPSLAEGAEVTVEVELADFEDDPDARSELDGAIISLSPLVARLTYLFRPKQSPARLLGEEPAEPLTPNDYEWTVYGAIDPSNTMLAAKRYAAMSVLPALRDAEHDLARPDRSPLTSLLRERPPAQANIDKTLKTMRTAREDLGRDANVQHIADLIRSRVATMAGPRMNLDPSLAFAGRDEDLLRSIRLFIDASATRGIDRTSTGTANVLYLALLLERLRLRRSATDGEDTLLVVEEPEAHLHPTLQRHLFAHLLGQPNRLVLTTHSPHIAAVTPLPSMVLLLDTTTGTQARVMAPGLLEQHERADLERYLNVNRAEILFAQGVVLVEGVAETYLLPALARSAGFDLDAHGIVVASIDGTDFAPYAKLLGPSGFNRPFSILTDGDATDTEETEIYRREPGLRRALDVLKILADDSVAEPFRDALNALRQQDLPTAGGPRDGRHNLVVTAAGFGIFVGPDTLETDLAPLLTAEMTAAFNDLATGARRRQNFAQALEQVAASPSTEDQRAGVISRIERDPVSKGRFAQRLADHVEQLNLPDRIRQLLGYPSDRPVASSDLLALPGCGPVLALLDDLRRRYEHLPLAPTPMQLGARTPPAQVPANEPG</sequence>
<evidence type="ECO:0000259" key="2">
    <source>
        <dbReference type="Pfam" id="PF13175"/>
    </source>
</evidence>
<keyword evidence="5" id="KW-0255">Endonuclease</keyword>
<dbReference type="InterPro" id="IPR038729">
    <property type="entry name" value="Rad50/SbcC_AAA"/>
</dbReference>
<keyword evidence="5" id="KW-0378">Hydrolase</keyword>
<evidence type="ECO:0000313" key="5">
    <source>
        <dbReference type="EMBL" id="GAA4101085.1"/>
    </source>
</evidence>
<protein>
    <submittedName>
        <fullName evidence="5">ATP-dependent endonuclease</fullName>
    </submittedName>
</protein>
<evidence type="ECO:0000256" key="1">
    <source>
        <dbReference type="SAM" id="MobiDB-lite"/>
    </source>
</evidence>
<dbReference type="Pfam" id="PF13476">
    <property type="entry name" value="AAA_23"/>
    <property type="match status" value="1"/>
</dbReference>
<dbReference type="Gene3D" id="3.40.50.300">
    <property type="entry name" value="P-loop containing nucleotide triphosphate hydrolases"/>
    <property type="match status" value="2"/>
</dbReference>
<dbReference type="PANTHER" id="PTHR43581:SF4">
    <property type="entry name" value="ATP_GTP PHOSPHATASE"/>
    <property type="match status" value="1"/>
</dbReference>
<dbReference type="Pfam" id="PF13175">
    <property type="entry name" value="AAA_15"/>
    <property type="match status" value="1"/>
</dbReference>
<keyword evidence="6" id="KW-1185">Reference proteome</keyword>
<dbReference type="GO" id="GO:0004519">
    <property type="term" value="F:endonuclease activity"/>
    <property type="evidence" value="ECO:0007669"/>
    <property type="project" value="UniProtKB-KW"/>
</dbReference>
<dbReference type="PANTHER" id="PTHR43581">
    <property type="entry name" value="ATP/GTP PHOSPHATASE"/>
    <property type="match status" value="1"/>
</dbReference>
<dbReference type="InterPro" id="IPR051396">
    <property type="entry name" value="Bact_Antivir_Def_Nuclease"/>
</dbReference>
<dbReference type="Pfam" id="PF20469">
    <property type="entry name" value="OLD-like_TOPRIM"/>
    <property type="match status" value="1"/>
</dbReference>
<feature type="domain" description="Endonuclease GajA/Old nuclease/RecF-like AAA" evidence="2">
    <location>
        <begin position="263"/>
        <end position="336"/>
    </location>
</feature>
<dbReference type="InterPro" id="IPR041685">
    <property type="entry name" value="AAA_GajA/Old/RecF-like"/>
</dbReference>
<organism evidence="5 6">
    <name type="scientific">Actinomadura miaoliensis</name>
    <dbReference type="NCBI Taxonomy" id="430685"/>
    <lineage>
        <taxon>Bacteria</taxon>
        <taxon>Bacillati</taxon>
        <taxon>Actinomycetota</taxon>
        <taxon>Actinomycetes</taxon>
        <taxon>Streptosporangiales</taxon>
        <taxon>Thermomonosporaceae</taxon>
        <taxon>Actinomadura</taxon>
    </lineage>
</organism>
<evidence type="ECO:0000259" key="3">
    <source>
        <dbReference type="Pfam" id="PF13476"/>
    </source>
</evidence>
<proteinExistence type="predicted"/>